<gene>
    <name evidence="3" type="ORF">BOLC3T18743H</name>
</gene>
<dbReference type="EMBL" id="LR031872">
    <property type="protein sequence ID" value="VDC95826.1"/>
    <property type="molecule type" value="Genomic_DNA"/>
</dbReference>
<name>A0A3P6APK0_BRAOL</name>
<protein>
    <submittedName>
        <fullName evidence="3">Uncharacterized protein</fullName>
    </submittedName>
</protein>
<keyword evidence="2" id="KW-0812">Transmembrane</keyword>
<organism evidence="3">
    <name type="scientific">Brassica oleracea</name>
    <name type="common">Wild cabbage</name>
    <dbReference type="NCBI Taxonomy" id="3712"/>
    <lineage>
        <taxon>Eukaryota</taxon>
        <taxon>Viridiplantae</taxon>
        <taxon>Streptophyta</taxon>
        <taxon>Embryophyta</taxon>
        <taxon>Tracheophyta</taxon>
        <taxon>Spermatophyta</taxon>
        <taxon>Magnoliopsida</taxon>
        <taxon>eudicotyledons</taxon>
        <taxon>Gunneridae</taxon>
        <taxon>Pentapetalae</taxon>
        <taxon>rosids</taxon>
        <taxon>malvids</taxon>
        <taxon>Brassicales</taxon>
        <taxon>Brassicaceae</taxon>
        <taxon>Brassiceae</taxon>
        <taxon>Brassica</taxon>
    </lineage>
</organism>
<evidence type="ECO:0000256" key="2">
    <source>
        <dbReference type="SAM" id="Phobius"/>
    </source>
</evidence>
<feature type="region of interest" description="Disordered" evidence="1">
    <location>
        <begin position="103"/>
        <end position="129"/>
    </location>
</feature>
<proteinExistence type="predicted"/>
<feature type="region of interest" description="Disordered" evidence="1">
    <location>
        <begin position="1"/>
        <end position="36"/>
    </location>
</feature>
<reference evidence="3" key="1">
    <citation type="submission" date="2018-11" db="EMBL/GenBank/DDBJ databases">
        <authorList>
            <consortium name="Genoscope - CEA"/>
            <person name="William W."/>
        </authorList>
    </citation>
    <scope>NUCLEOTIDE SEQUENCE</scope>
</reference>
<keyword evidence="2" id="KW-0472">Membrane</keyword>
<accession>A0A3P6APK0</accession>
<dbReference type="AlphaFoldDB" id="A0A3P6APK0"/>
<feature type="compositionally biased region" description="Basic and acidic residues" evidence="1">
    <location>
        <begin position="17"/>
        <end position="36"/>
    </location>
</feature>
<feature type="transmembrane region" description="Helical" evidence="2">
    <location>
        <begin position="268"/>
        <end position="289"/>
    </location>
</feature>
<evidence type="ECO:0000313" key="3">
    <source>
        <dbReference type="EMBL" id="VDC95826.1"/>
    </source>
</evidence>
<sequence length="307" mass="34104">MNQMSQTSNKTSGFLHTADRLSPKLNKMRDNGFNKDKHINNNVQIPLKIHLNHQSPNQIKLVSSSLSPKPNTTQLPSNLYNASFKTTGIGKLASQDIPTSNVLLKETPAPEPPGKSMSTTKTKTEHQVPSRLLLSTPTVMSVSPPYEDQPREQPRPMNFLYPSIFLSISRVHIHRLFRSLTSSSLSSSLHQFTLDSSPYVHLLPISSPMELTVEVSALDLLSRRWSRMKRKRKLATAQSQASVGMGLLAGLNLYVFIMSYGLDSSFFSLTYITVIIVASVDSGVSVDIWTSYAVRIMAISVFPFVIV</sequence>
<feature type="compositionally biased region" description="Polar residues" evidence="1">
    <location>
        <begin position="1"/>
        <end position="14"/>
    </location>
</feature>
<keyword evidence="2" id="KW-1133">Transmembrane helix</keyword>
<feature type="transmembrane region" description="Helical" evidence="2">
    <location>
        <begin position="242"/>
        <end position="262"/>
    </location>
</feature>
<evidence type="ECO:0000256" key="1">
    <source>
        <dbReference type="SAM" id="MobiDB-lite"/>
    </source>
</evidence>